<sequence length="57" mass="6648">MNTPVLTQIRECHTQHGAESLDATSEWRDSWESWNTERNRGVVDPYESDEEVDETPL</sequence>
<accession>A0AAV3SAV3</accession>
<dbReference type="Proteomes" id="UP000830542">
    <property type="component" value="Chromosome"/>
</dbReference>
<evidence type="ECO:0000313" key="2">
    <source>
        <dbReference type="EMBL" id="UOO94281.1"/>
    </source>
</evidence>
<evidence type="ECO:0000313" key="1">
    <source>
        <dbReference type="EMBL" id="GAA0449365.1"/>
    </source>
</evidence>
<dbReference type="RefSeq" id="WP_244699635.1">
    <property type="nucleotide sequence ID" value="NZ_BAAADN010000002.1"/>
</dbReference>
<organism evidence="1 4">
    <name type="scientific">Halococcus dombrowskii</name>
    <dbReference type="NCBI Taxonomy" id="179637"/>
    <lineage>
        <taxon>Archaea</taxon>
        <taxon>Methanobacteriati</taxon>
        <taxon>Methanobacteriota</taxon>
        <taxon>Stenosarchaea group</taxon>
        <taxon>Halobacteria</taxon>
        <taxon>Halobacteriales</taxon>
        <taxon>Halococcaceae</taxon>
        <taxon>Halococcus</taxon>
    </lineage>
</organism>
<proteinExistence type="predicted"/>
<protein>
    <submittedName>
        <fullName evidence="1">Uncharacterized protein</fullName>
    </submittedName>
</protein>
<reference evidence="1" key="1">
    <citation type="journal article" date="2014" name="Int. J. Syst. Evol. Microbiol.">
        <title>Complete genome sequence of Corynebacterium casei LMG S-19264T (=DSM 44701T), isolated from a smear-ripened cheese.</title>
        <authorList>
            <consortium name="US DOE Joint Genome Institute (JGI-PGF)"/>
            <person name="Walter F."/>
            <person name="Albersmeier A."/>
            <person name="Kalinowski J."/>
            <person name="Ruckert C."/>
        </authorList>
    </citation>
    <scope>NUCLEOTIDE SEQUENCE</scope>
    <source>
        <strain evidence="1">JCM 12289</strain>
    </source>
</reference>
<evidence type="ECO:0000313" key="4">
    <source>
        <dbReference type="Proteomes" id="UP001500962"/>
    </source>
</evidence>
<gene>
    <name evidence="1" type="ORF">GCM10008985_00930</name>
    <name evidence="2" type="ORF">MUK72_09895</name>
</gene>
<reference evidence="1" key="3">
    <citation type="submission" date="2023-12" db="EMBL/GenBank/DDBJ databases">
        <authorList>
            <person name="Sun Q."/>
            <person name="Inoue M."/>
        </authorList>
    </citation>
    <scope>NUCLEOTIDE SEQUENCE</scope>
    <source>
        <strain evidence="1">JCM 12289</strain>
    </source>
</reference>
<evidence type="ECO:0000313" key="3">
    <source>
        <dbReference type="Proteomes" id="UP000830542"/>
    </source>
</evidence>
<dbReference type="KEGG" id="hdo:MUK72_09895"/>
<keyword evidence="3" id="KW-1185">Reference proteome</keyword>
<dbReference type="Proteomes" id="UP001500962">
    <property type="component" value="Unassembled WGS sequence"/>
</dbReference>
<dbReference type="EMBL" id="CP095005">
    <property type="protein sequence ID" value="UOO94281.1"/>
    <property type="molecule type" value="Genomic_DNA"/>
</dbReference>
<reference evidence="2" key="2">
    <citation type="submission" date="2022-04" db="EMBL/GenBank/DDBJ databases">
        <title>Sequencing and genomic assembly of Halococcus dombrowskii.</title>
        <authorList>
            <person name="Lim S.W."/>
            <person name="MacLea K.S."/>
        </authorList>
    </citation>
    <scope>NUCLEOTIDE SEQUENCE</scope>
    <source>
        <strain evidence="2">H4</strain>
    </source>
</reference>
<name>A0AAV3SAV3_HALDO</name>
<dbReference type="EMBL" id="BAAADN010000002">
    <property type="protein sequence ID" value="GAA0449365.1"/>
    <property type="molecule type" value="Genomic_DNA"/>
</dbReference>
<dbReference type="AlphaFoldDB" id="A0AAV3SAV3"/>
<dbReference type="GeneID" id="71762161"/>